<accession>A0ABS2QUB7</accession>
<keyword evidence="2" id="KW-1185">Reference proteome</keyword>
<organism evidence="1 2">
    <name type="scientific">Priestia iocasae</name>
    <dbReference type="NCBI Taxonomy" id="2291674"/>
    <lineage>
        <taxon>Bacteria</taxon>
        <taxon>Bacillati</taxon>
        <taxon>Bacillota</taxon>
        <taxon>Bacilli</taxon>
        <taxon>Bacillales</taxon>
        <taxon>Bacillaceae</taxon>
        <taxon>Priestia</taxon>
    </lineage>
</organism>
<gene>
    <name evidence="1" type="ORF">JOC83_001150</name>
</gene>
<comment type="caution">
    <text evidence="1">The sequence shown here is derived from an EMBL/GenBank/DDBJ whole genome shotgun (WGS) entry which is preliminary data.</text>
</comment>
<dbReference type="Proteomes" id="UP000809829">
    <property type="component" value="Unassembled WGS sequence"/>
</dbReference>
<evidence type="ECO:0000313" key="2">
    <source>
        <dbReference type="Proteomes" id="UP000809829"/>
    </source>
</evidence>
<proteinExistence type="predicted"/>
<dbReference type="RefSeq" id="WP_205185133.1">
    <property type="nucleotide sequence ID" value="NZ_JAFBFC010000002.1"/>
</dbReference>
<evidence type="ECO:0000313" key="1">
    <source>
        <dbReference type="EMBL" id="MBM7702316.1"/>
    </source>
</evidence>
<name>A0ABS2QUB7_9BACI</name>
<protein>
    <submittedName>
        <fullName evidence="1">Uncharacterized protein</fullName>
    </submittedName>
</protein>
<sequence>MKEFDKLPKSVKQTIRYVKQDASYEQLLRIQKMVNATIYHRLKQIHEKER</sequence>
<dbReference type="EMBL" id="JAFBFC010000002">
    <property type="protein sequence ID" value="MBM7702316.1"/>
    <property type="molecule type" value="Genomic_DNA"/>
</dbReference>
<reference evidence="1 2" key="1">
    <citation type="submission" date="2021-01" db="EMBL/GenBank/DDBJ databases">
        <title>Genomic Encyclopedia of Type Strains, Phase IV (KMG-IV): sequencing the most valuable type-strain genomes for metagenomic binning, comparative biology and taxonomic classification.</title>
        <authorList>
            <person name="Goeker M."/>
        </authorList>
    </citation>
    <scope>NUCLEOTIDE SEQUENCE [LARGE SCALE GENOMIC DNA]</scope>
    <source>
        <strain evidence="1 2">DSM 104297</strain>
    </source>
</reference>